<name>A0A1G7VDG7_9FIRM</name>
<dbReference type="InterPro" id="IPR052067">
    <property type="entry name" value="Metal_resp_HTH_trans_reg"/>
</dbReference>
<feature type="domain" description="HTH marR-type" evidence="4">
    <location>
        <begin position="11"/>
        <end position="158"/>
    </location>
</feature>
<dbReference type="AlphaFoldDB" id="A0A1G7VDG7"/>
<evidence type="ECO:0000259" key="4">
    <source>
        <dbReference type="PROSITE" id="PS50995"/>
    </source>
</evidence>
<keyword evidence="2 5" id="KW-0238">DNA-binding</keyword>
<protein>
    <submittedName>
        <fullName evidence="5">DNA-binding transcriptional regulator, MarR family</fullName>
    </submittedName>
</protein>
<reference evidence="6" key="1">
    <citation type="submission" date="2016-10" db="EMBL/GenBank/DDBJ databases">
        <authorList>
            <person name="Varghese N."/>
            <person name="Submissions S."/>
        </authorList>
    </citation>
    <scope>NUCLEOTIDE SEQUENCE [LARGE SCALE GENOMIC DNA]</scope>
    <source>
        <strain evidence="6">DSM 8344</strain>
    </source>
</reference>
<dbReference type="GO" id="GO:0003700">
    <property type="term" value="F:DNA-binding transcription factor activity"/>
    <property type="evidence" value="ECO:0007669"/>
    <property type="project" value="InterPro"/>
</dbReference>
<proteinExistence type="predicted"/>
<dbReference type="EMBL" id="FNCP01000004">
    <property type="protein sequence ID" value="SDG57885.1"/>
    <property type="molecule type" value="Genomic_DNA"/>
</dbReference>
<evidence type="ECO:0000256" key="2">
    <source>
        <dbReference type="ARBA" id="ARBA00023125"/>
    </source>
</evidence>
<accession>A0A1G7VDG7</accession>
<organism evidence="5 6">
    <name type="scientific">Desulfosporosinus hippei DSM 8344</name>
    <dbReference type="NCBI Taxonomy" id="1121419"/>
    <lineage>
        <taxon>Bacteria</taxon>
        <taxon>Bacillati</taxon>
        <taxon>Bacillota</taxon>
        <taxon>Clostridia</taxon>
        <taxon>Eubacteriales</taxon>
        <taxon>Desulfitobacteriaceae</taxon>
        <taxon>Desulfosporosinus</taxon>
    </lineage>
</organism>
<keyword evidence="1" id="KW-0805">Transcription regulation</keyword>
<sequence>MNNLEREQKLKRELIVNFDRFINKINMENHENEYLKELLGEEQYKNISDITLTECHVIDCIERNPLINAIGISQKMNITKGGISKISSKLLKKKLIKIYRQEGNKKEIFYSLTPLGREVFLVHEKLHEKLYQRANLFLDRFTDEELKKIIEFISGLSEII</sequence>
<dbReference type="Pfam" id="PF01047">
    <property type="entry name" value="MarR"/>
    <property type="match status" value="1"/>
</dbReference>
<dbReference type="SUPFAM" id="SSF46785">
    <property type="entry name" value="Winged helix' DNA-binding domain"/>
    <property type="match status" value="1"/>
</dbReference>
<dbReference type="Proteomes" id="UP000198656">
    <property type="component" value="Unassembled WGS sequence"/>
</dbReference>
<dbReference type="InterPro" id="IPR000835">
    <property type="entry name" value="HTH_MarR-typ"/>
</dbReference>
<dbReference type="PANTHER" id="PTHR35790">
    <property type="entry name" value="HTH-TYPE TRANSCRIPTIONAL REGULATOR PCHR"/>
    <property type="match status" value="1"/>
</dbReference>
<dbReference type="InterPro" id="IPR036390">
    <property type="entry name" value="WH_DNA-bd_sf"/>
</dbReference>
<dbReference type="PANTHER" id="PTHR35790:SF4">
    <property type="entry name" value="HTH-TYPE TRANSCRIPTIONAL REGULATOR PCHR"/>
    <property type="match status" value="1"/>
</dbReference>
<dbReference type="STRING" id="1121419.SAMN05443529_10492"/>
<dbReference type="GO" id="GO:0003677">
    <property type="term" value="F:DNA binding"/>
    <property type="evidence" value="ECO:0007669"/>
    <property type="project" value="UniProtKB-KW"/>
</dbReference>
<dbReference type="OrthoDB" id="9806864at2"/>
<dbReference type="SMART" id="SM00347">
    <property type="entry name" value="HTH_MARR"/>
    <property type="match status" value="1"/>
</dbReference>
<evidence type="ECO:0000313" key="5">
    <source>
        <dbReference type="EMBL" id="SDG57885.1"/>
    </source>
</evidence>
<evidence type="ECO:0000256" key="1">
    <source>
        <dbReference type="ARBA" id="ARBA00023015"/>
    </source>
</evidence>
<evidence type="ECO:0000256" key="3">
    <source>
        <dbReference type="ARBA" id="ARBA00023163"/>
    </source>
</evidence>
<dbReference type="InterPro" id="IPR036388">
    <property type="entry name" value="WH-like_DNA-bd_sf"/>
</dbReference>
<dbReference type="PROSITE" id="PS50995">
    <property type="entry name" value="HTH_MARR_2"/>
    <property type="match status" value="1"/>
</dbReference>
<keyword evidence="3" id="KW-0804">Transcription</keyword>
<dbReference type="Gene3D" id="1.10.10.10">
    <property type="entry name" value="Winged helix-like DNA-binding domain superfamily/Winged helix DNA-binding domain"/>
    <property type="match status" value="1"/>
</dbReference>
<dbReference type="RefSeq" id="WP_092330717.1">
    <property type="nucleotide sequence ID" value="NZ_FNCP01000004.1"/>
</dbReference>
<gene>
    <name evidence="5" type="ORF">SAMN05443529_10492</name>
</gene>
<evidence type="ECO:0000313" key="6">
    <source>
        <dbReference type="Proteomes" id="UP000198656"/>
    </source>
</evidence>
<keyword evidence="6" id="KW-1185">Reference proteome</keyword>